<dbReference type="InterPro" id="IPR024559">
    <property type="entry name" value="DUF3846"/>
</dbReference>
<evidence type="ECO:0000313" key="3">
    <source>
        <dbReference type="Proteomes" id="UP000309138"/>
    </source>
</evidence>
<comment type="caution">
    <text evidence="2">The sequence shown here is derived from an EMBL/GenBank/DDBJ whole genome shotgun (WGS) entry which is preliminary data.</text>
</comment>
<evidence type="ECO:0000259" key="1">
    <source>
        <dbReference type="Pfam" id="PF12957"/>
    </source>
</evidence>
<reference evidence="2 3" key="1">
    <citation type="submission" date="2019-04" db="EMBL/GenBank/DDBJ databases">
        <authorList>
            <person name="Yang Y."/>
            <person name="Wei D."/>
        </authorList>
    </citation>
    <scope>NUCLEOTIDE SEQUENCE [LARGE SCALE GENOMIC DNA]</scope>
    <source>
        <strain evidence="2 3">L-1-4w-11</strain>
    </source>
</reference>
<gene>
    <name evidence="2" type="ORF">FBR43_07150</name>
</gene>
<keyword evidence="3" id="KW-1185">Reference proteome</keyword>
<name>A0A4U1L3A1_9SPHN</name>
<dbReference type="OrthoDB" id="8482102at2"/>
<dbReference type="Pfam" id="PF12957">
    <property type="entry name" value="DUF3846"/>
    <property type="match status" value="1"/>
</dbReference>
<organism evidence="2 3">
    <name type="scientific">Sphingomonas baiyangensis</name>
    <dbReference type="NCBI Taxonomy" id="2572576"/>
    <lineage>
        <taxon>Bacteria</taxon>
        <taxon>Pseudomonadati</taxon>
        <taxon>Pseudomonadota</taxon>
        <taxon>Alphaproteobacteria</taxon>
        <taxon>Sphingomonadales</taxon>
        <taxon>Sphingomonadaceae</taxon>
        <taxon>Sphingomonas</taxon>
    </lineage>
</organism>
<proteinExistence type="predicted"/>
<evidence type="ECO:0000313" key="2">
    <source>
        <dbReference type="EMBL" id="TKD50565.1"/>
    </source>
</evidence>
<accession>A0A4U1L3A1</accession>
<dbReference type="AlphaFoldDB" id="A0A4U1L3A1"/>
<dbReference type="RefSeq" id="WP_136942508.1">
    <property type="nucleotide sequence ID" value="NZ_SWKR01000002.1"/>
</dbReference>
<dbReference type="Proteomes" id="UP000309138">
    <property type="component" value="Unassembled WGS sequence"/>
</dbReference>
<protein>
    <recommendedName>
        <fullName evidence="1">DUF3846 domain-containing protein</fullName>
    </recommendedName>
</protein>
<dbReference type="EMBL" id="SWKR01000002">
    <property type="protein sequence ID" value="TKD50565.1"/>
    <property type="molecule type" value="Genomic_DNA"/>
</dbReference>
<feature type="domain" description="DUF3846" evidence="1">
    <location>
        <begin position="1"/>
        <end position="88"/>
    </location>
</feature>
<sequence length="130" mass="14061">MRAILIDPVAETVTETDVAEGLAALKAALQCQWIDIRSVGKDRAGRPVDLICDDEGRLIDGQRCFQMGALLIAGRGLLLSHDDEGATTACGLSLADAERPIRFHPEGYDYTPPPPMVVGFSSFEMLKFLA</sequence>